<feature type="compositionally biased region" description="Basic and acidic residues" evidence="1">
    <location>
        <begin position="928"/>
        <end position="952"/>
    </location>
</feature>
<accession>A0A0G4HK14</accession>
<evidence type="ECO:0000313" key="2">
    <source>
        <dbReference type="EMBL" id="CEM44391.1"/>
    </source>
</evidence>
<proteinExistence type="predicted"/>
<feature type="region of interest" description="Disordered" evidence="1">
    <location>
        <begin position="219"/>
        <end position="241"/>
    </location>
</feature>
<feature type="compositionally biased region" description="Polar residues" evidence="1">
    <location>
        <begin position="822"/>
        <end position="837"/>
    </location>
</feature>
<evidence type="ECO:0000256" key="1">
    <source>
        <dbReference type="SAM" id="MobiDB-lite"/>
    </source>
</evidence>
<gene>
    <name evidence="2" type="ORF">Cvel_7148</name>
</gene>
<feature type="compositionally biased region" description="Acidic residues" evidence="1">
    <location>
        <begin position="318"/>
        <end position="353"/>
    </location>
</feature>
<protein>
    <submittedName>
        <fullName evidence="2">Uncharacterized protein</fullName>
    </submittedName>
</protein>
<feature type="region of interest" description="Disordered" evidence="1">
    <location>
        <begin position="316"/>
        <end position="353"/>
    </location>
</feature>
<feature type="compositionally biased region" description="Basic and acidic residues" evidence="1">
    <location>
        <begin position="630"/>
        <end position="640"/>
    </location>
</feature>
<feature type="compositionally biased region" description="Basic and acidic residues" evidence="1">
    <location>
        <begin position="902"/>
        <end position="914"/>
    </location>
</feature>
<dbReference type="VEuPathDB" id="CryptoDB:Cvel_7148"/>
<sequence length="982" mass="105863">MIKKPMSKFALKHPLKYRFVDAQLPPDLVVPSLRLSFPKDVTEALDDAAASDGSEGVHSLMEEEIIDIPHWLEVPDVCLFGFASRLFKEGVATRSISRRMHRATLNAARLEATPRAANIGRFRGKTVFGADLQDAATAAAEAIRAEAELLSPKWVFLNCSEMVRDYSEQASMMGTPAGPKGNLAGAFRRLSGVRGEPEGPKSISTRELVAKYSFAPLFGPNGEGDPRKSLPGPAGLLSHDDGPMEEQRAVMQRDAPDRTLAALADLHSRFPEVFADVPLPMRTAPGRRDVLPTRNFLATALQTLPRVLVNLLAQHGAEEEEEGGFAEEEGDGEGEEAEEGTEEGEEDSQETDEAEALINRLQSSGKPFKSLRSLVTLRALSMLKKKIKIPIEALQIPADAAAQIQNQGSASASSIRRAVDKIRRVSAPWKKMSQLRAQAQQQQPDGRSPSARPSFVSPSSHRGSTRHSQSSGPRSPQKRKGRLGGAALLKPPEDHHPPSADGLTDTDPTAPPLQVPADPFSFNEELASASLTASPSGDPASSASGRAAALTPFSSMMQKARSIRFHENEKEGQNEKDGGPAKSPLSPGLTPQQSLPSDHNLGQGGLSKGRPDLFSPSRAVSFAAASSNFSREELQKRKSTESINTAITSGSASSPAARNALRRKRRGGTGRGGDPSPMRARPKTAALARHYSACRSMSVASAAMSVGSMGAASAVSLGGLSNGGNQLDAIDGTSFTNHKQIGGFDTRRLRKETDPLISLIEEYEGREGARQLRRTVTLHTFANPNKRAVVDDCRQALNPALRDRAASASAFAHLSRKPSGVRPSTSAGRSGSRQSSVAGPRAMTAKGKETKFDFLPYKAEDNNLLHIAQGKVPGRELVKGISNVEHRHGYKGTSAPGYRISESSDKDIRKRGDGTGEGGGKGGADPPRQMDRFGFYERDTRIERAEEDEKKAERRRKIKQEMRLFGRPVPSRVKEYQNGFSL</sequence>
<name>A0A0G4HK14_9ALVE</name>
<feature type="compositionally biased region" description="Low complexity" evidence="1">
    <location>
        <begin position="533"/>
        <end position="549"/>
    </location>
</feature>
<dbReference type="AlphaFoldDB" id="A0A0G4HK14"/>
<feature type="compositionally biased region" description="Polar residues" evidence="1">
    <location>
        <begin position="456"/>
        <end position="474"/>
    </location>
</feature>
<feature type="region of interest" description="Disordered" evidence="1">
    <location>
        <begin position="426"/>
        <end position="687"/>
    </location>
</feature>
<reference evidence="2" key="1">
    <citation type="submission" date="2014-11" db="EMBL/GenBank/DDBJ databases">
        <authorList>
            <person name="Otto D Thomas"/>
            <person name="Naeem Raeece"/>
        </authorList>
    </citation>
    <scope>NUCLEOTIDE SEQUENCE</scope>
</reference>
<feature type="compositionally biased region" description="Low complexity" evidence="1">
    <location>
        <begin position="614"/>
        <end position="629"/>
    </location>
</feature>
<dbReference type="EMBL" id="CDMZ01002916">
    <property type="protein sequence ID" value="CEM44391.1"/>
    <property type="molecule type" value="Genomic_DNA"/>
</dbReference>
<feature type="compositionally biased region" description="Basic and acidic residues" evidence="1">
    <location>
        <begin position="564"/>
        <end position="579"/>
    </location>
</feature>
<feature type="region of interest" description="Disordered" evidence="1">
    <location>
        <begin position="809"/>
        <end position="845"/>
    </location>
</feature>
<feature type="compositionally biased region" description="Polar residues" evidence="1">
    <location>
        <begin position="641"/>
        <end position="656"/>
    </location>
</feature>
<organism evidence="2">
    <name type="scientific">Chromera velia CCMP2878</name>
    <dbReference type="NCBI Taxonomy" id="1169474"/>
    <lineage>
        <taxon>Eukaryota</taxon>
        <taxon>Sar</taxon>
        <taxon>Alveolata</taxon>
        <taxon>Colpodellida</taxon>
        <taxon>Chromeraceae</taxon>
        <taxon>Chromera</taxon>
    </lineage>
</organism>
<feature type="region of interest" description="Disordered" evidence="1">
    <location>
        <begin position="887"/>
        <end position="956"/>
    </location>
</feature>